<sequence length="513" mass="57033">MAPAGSSRKQPQSRRSASVFSLAAASNSAAAAAAAHADLLTLTRNGFGLSLPPMICRLSHHAGAELCDVFCPEDVLIMPATWSPSSWRLLDTELFDALQAVPITAFLLKATLPKHQMAEWEDKAVADKVFDKLGKLPPLVQPKECERLKALLAEAGRGERFIVQGGDCAERFMDCEGERLEQQLKLILQMGMIVEHISAKPTLKICRVAGQYGKPRSKPTEVVEGHGEIMSFKGDNINGFEPKDRKWDPERLLLGYWHSAATLNFLRGYASSGDHQPLQTVGVSELKASEHYTSYVEDARAISVKPITADTSEFFTSHEAMQLDLEESLTRPSGSKFYNLSAHLVWIGDRTRQLDCGHIEYFRGIANPIGVKVGPSMKNEELKELVTVLNPNKEEGRQLQLGVLHGWTLWVHGRCMRPPAHQSRLMLITRYGAGKAEERQMSACWRVTMCVGLHGGRLFEEILKLAEKNTSELCPPGRWMNPLPLHFLNRPLIVRVHLPHARPGRLECCQNGS</sequence>
<accession>A0A812NV41</accession>
<comment type="similarity">
    <text evidence="2 6">Belongs to the class-II DAHP synthase family.</text>
</comment>
<dbReference type="Pfam" id="PF01474">
    <property type="entry name" value="DAHP_synth_2"/>
    <property type="match status" value="1"/>
</dbReference>
<evidence type="ECO:0000256" key="6">
    <source>
        <dbReference type="RuleBase" id="RU363071"/>
    </source>
</evidence>
<keyword evidence="3 6" id="KW-0808">Transferase</keyword>
<comment type="cofactor">
    <cofactor evidence="5">
        <name>Mn(2+)</name>
        <dbReference type="ChEBI" id="CHEBI:29035"/>
    </cofactor>
    <cofactor evidence="5">
        <name>Co(2+)</name>
        <dbReference type="ChEBI" id="CHEBI:48828"/>
    </cofactor>
    <cofactor evidence="5">
        <name>Cd(2+)</name>
        <dbReference type="ChEBI" id="CHEBI:48775"/>
    </cofactor>
    <text evidence="5">Binds 1 divalent cation per subunit. The enzyme is active with manganese, cobalt or cadmium ions.</text>
</comment>
<comment type="catalytic activity">
    <reaction evidence="4 6">
        <text>D-erythrose 4-phosphate + phosphoenolpyruvate + H2O = 7-phospho-2-dehydro-3-deoxy-D-arabino-heptonate + phosphate</text>
        <dbReference type="Rhea" id="RHEA:14717"/>
        <dbReference type="ChEBI" id="CHEBI:15377"/>
        <dbReference type="ChEBI" id="CHEBI:16897"/>
        <dbReference type="ChEBI" id="CHEBI:43474"/>
        <dbReference type="ChEBI" id="CHEBI:58394"/>
        <dbReference type="ChEBI" id="CHEBI:58702"/>
        <dbReference type="EC" id="2.5.1.54"/>
    </reaction>
</comment>
<keyword evidence="5" id="KW-0104">Cadmium</keyword>
<dbReference type="OrthoDB" id="2338at2759"/>
<evidence type="ECO:0000256" key="4">
    <source>
        <dbReference type="ARBA" id="ARBA00047508"/>
    </source>
</evidence>
<gene>
    <name evidence="7" type="primary">aro-8</name>
    <name evidence="7" type="ORF">SNAT2548_LOCUS17237</name>
</gene>
<dbReference type="GO" id="GO:0009423">
    <property type="term" value="P:chorismate biosynthetic process"/>
    <property type="evidence" value="ECO:0007669"/>
    <property type="project" value="UniProtKB-UniPathway"/>
</dbReference>
<dbReference type="PANTHER" id="PTHR21337">
    <property type="entry name" value="PHOSPHO-2-DEHYDRO-3-DEOXYHEPTONATE ALDOLASE 1, 2"/>
    <property type="match status" value="1"/>
</dbReference>
<evidence type="ECO:0000256" key="3">
    <source>
        <dbReference type="ARBA" id="ARBA00022679"/>
    </source>
</evidence>
<dbReference type="AlphaFoldDB" id="A0A812NV41"/>
<evidence type="ECO:0000313" key="8">
    <source>
        <dbReference type="Proteomes" id="UP000604046"/>
    </source>
</evidence>
<proteinExistence type="inferred from homology"/>
<dbReference type="EC" id="2.5.1.54" evidence="6"/>
<evidence type="ECO:0000256" key="2">
    <source>
        <dbReference type="ARBA" id="ARBA00008911"/>
    </source>
</evidence>
<dbReference type="InterPro" id="IPR013785">
    <property type="entry name" value="Aldolase_TIM"/>
</dbReference>
<dbReference type="GO" id="GO:0009073">
    <property type="term" value="P:aromatic amino acid family biosynthetic process"/>
    <property type="evidence" value="ECO:0007669"/>
    <property type="project" value="UniProtKB-KW"/>
</dbReference>
<comment type="caution">
    <text evidence="7">The sequence shown here is derived from an EMBL/GenBank/DDBJ whole genome shotgun (WGS) entry which is preliminary data.</text>
</comment>
<feature type="binding site" evidence="5">
    <location>
        <position position="168"/>
    </location>
    <ligand>
        <name>Mn(2+)</name>
        <dbReference type="ChEBI" id="CHEBI:29035"/>
    </ligand>
</feature>
<keyword evidence="8" id="KW-1185">Reference proteome</keyword>
<keyword evidence="6" id="KW-0057">Aromatic amino acid biosynthesis</keyword>
<feature type="binding site" evidence="5">
    <location>
        <position position="207"/>
    </location>
    <ligand>
        <name>phosphoenolpyruvate</name>
        <dbReference type="ChEBI" id="CHEBI:58702"/>
    </ligand>
</feature>
<protein>
    <recommendedName>
        <fullName evidence="6">Phospho-2-dehydro-3-deoxyheptonate aldolase</fullName>
        <ecNumber evidence="6">2.5.1.54</ecNumber>
    </recommendedName>
</protein>
<dbReference type="InterPro" id="IPR002480">
    <property type="entry name" value="DAHP_synth_2"/>
</dbReference>
<dbReference type="GO" id="GO:0008652">
    <property type="term" value="P:amino acid biosynthetic process"/>
    <property type="evidence" value="ECO:0007669"/>
    <property type="project" value="UniProtKB-KW"/>
</dbReference>
<organism evidence="7 8">
    <name type="scientific">Symbiodinium natans</name>
    <dbReference type="NCBI Taxonomy" id="878477"/>
    <lineage>
        <taxon>Eukaryota</taxon>
        <taxon>Sar</taxon>
        <taxon>Alveolata</taxon>
        <taxon>Dinophyceae</taxon>
        <taxon>Suessiales</taxon>
        <taxon>Symbiodiniaceae</taxon>
        <taxon>Symbiodinium</taxon>
    </lineage>
</organism>
<dbReference type="SUPFAM" id="SSF51569">
    <property type="entry name" value="Aldolase"/>
    <property type="match status" value="1"/>
</dbReference>
<keyword evidence="5" id="KW-0464">Manganese</keyword>
<feature type="binding site" evidence="5">
    <location>
        <position position="372"/>
    </location>
    <ligand>
        <name>phosphoenolpyruvate</name>
        <dbReference type="ChEBI" id="CHEBI:58702"/>
    </ligand>
</feature>
<dbReference type="UniPathway" id="UPA00053">
    <property type="reaction ID" value="UER00084"/>
</dbReference>
<dbReference type="PANTHER" id="PTHR21337:SF0">
    <property type="entry name" value="PHOSPHO-2-DEHYDRO-3-DEOXYHEPTONATE ALDOLASE"/>
    <property type="match status" value="1"/>
</dbReference>
<dbReference type="Proteomes" id="UP000604046">
    <property type="component" value="Unassembled WGS sequence"/>
</dbReference>
<name>A0A812NV41_9DINO</name>
<evidence type="ECO:0000256" key="1">
    <source>
        <dbReference type="ARBA" id="ARBA00004688"/>
    </source>
</evidence>
<keyword evidence="5" id="KW-0170">Cobalt</keyword>
<evidence type="ECO:0000256" key="5">
    <source>
        <dbReference type="PIRSR" id="PIRSR602480-1"/>
    </source>
</evidence>
<dbReference type="EMBL" id="CAJNDS010002104">
    <property type="protein sequence ID" value="CAE7329302.1"/>
    <property type="molecule type" value="Genomic_DNA"/>
</dbReference>
<dbReference type="Gene3D" id="3.20.20.70">
    <property type="entry name" value="Aldolase class I"/>
    <property type="match status" value="1"/>
</dbReference>
<comment type="pathway">
    <text evidence="1 6">Metabolic intermediate biosynthesis; chorismate biosynthesis; chorismate from D-erythrose 4-phosphate and phosphoenolpyruvate: step 1/7.</text>
</comment>
<evidence type="ECO:0000313" key="7">
    <source>
        <dbReference type="EMBL" id="CAE7329302.1"/>
    </source>
</evidence>
<reference evidence="7" key="1">
    <citation type="submission" date="2021-02" db="EMBL/GenBank/DDBJ databases">
        <authorList>
            <person name="Dougan E. K."/>
            <person name="Rhodes N."/>
            <person name="Thang M."/>
            <person name="Chan C."/>
        </authorList>
    </citation>
    <scope>NUCLEOTIDE SEQUENCE</scope>
</reference>
<keyword evidence="6" id="KW-0028">Amino-acid biosynthesis</keyword>
<dbReference type="GO" id="GO:0003849">
    <property type="term" value="F:3-deoxy-7-phosphoheptulonate synthase activity"/>
    <property type="evidence" value="ECO:0007669"/>
    <property type="project" value="UniProtKB-EC"/>
</dbReference>